<evidence type="ECO:0000256" key="11">
    <source>
        <dbReference type="ARBA" id="ARBA00023306"/>
    </source>
</evidence>
<keyword evidence="5" id="KW-0808">Transferase</keyword>
<sequence>MKRLFVYCSSNFEDLLQLLQEFNSVTYCYFSEIELLKTAIKQKKPDALLLKGVEFSDAILNCIFTNKANHQIPIIISGKFNIPKTPTLQVYSLPDKFNKTELLKLFTKLNLVNKNLVLFQSILEKLDHKEQYIGNTEALQFIYKNKIPIRNNNGEIVMQMEVVEHTKNEIKRDTLEESLHFFNLLMDNIPDAIYFKDRASKFIKVNHVQAVALGVDTTEQAVGKCDADFFGLNQCKEAFNDEQALMDSGIPLINKLEVIDTSKGKKYVKATKVPLMDTNGNCIGLFGISRDITKEYNEVEELRKEKGFLDLLMNNMPSRIYFKDKNSRFIRSNMALAKLFGLCSPEEMYGKTDFDFFGPVHAKEAFEDEQNIIREGTPILNKLESFFKHGQRFWEMTTKIPFFNNQNEVMGIVGITNDFTEQKKLGEKLEKEQELLQVLMDNVPDLIYFKDADLKYIRVNKAFSKFFKVGMDEVIGMTDSDLLDKVTAKEIQEEDLEIVVNGSEIINKVEKLKFQNKKTIWFSSTKVPIKFDNSQATGLVGISRDVTLQEQTKQRLLEAKKKAEAANKAKSLFLANMSHEIRTPMNGIIGMADILGKSKLKPIQAEYLDIIMKSGQTLLALINDILDFSKIETGKMELEIIPVNIRNVIEEVADIHVVHATEKSIDLLAYVDPKTPKLVGGDYIRLKQIITNLVNNAIKFTSKGEVVIHVDYIGKNKGKHEIQFKIKDSGIGVTKKDQTKIFKSFSQVDPSTTRKYGGTGLGLAISQLLVTQMGGELSLESSIKEGSTFFFTAKFHVSKATKKNNMFLGKEQLRKKHIVIVDDNETNRLIFRNYLETWQVKVSEFSSSHEALSFLKKQSFVASNPIDLVLLDYQMPYMNGKELAKRIKSDKRTSNLKLILLSSITDAISLKEMKKIGFETGLNKPIKMNQLLNVLLKVLGMQQKQKKIETPEDENHLEMYKNKRFLIVEDNLINIKVAQIVLSKLSSHVEVAKNGLEAVNLFKKNKFDVILMDIRMPVMDGIEATIKIRASEKRANIEDPVRIIALTANTFQEDIEQCMDNGMDAFLEKPFIRKDLTNILQRLL</sequence>
<keyword evidence="7" id="KW-0418">Kinase</keyword>
<evidence type="ECO:0000313" key="17">
    <source>
        <dbReference type="EMBL" id="AUP81354.1"/>
    </source>
</evidence>
<dbReference type="CDD" id="cd00082">
    <property type="entry name" value="HisKA"/>
    <property type="match status" value="1"/>
</dbReference>
<feature type="domain" description="Response regulatory" evidence="14">
    <location>
        <begin position="964"/>
        <end position="1084"/>
    </location>
</feature>
<reference evidence="17 18" key="1">
    <citation type="submission" date="2018-01" db="EMBL/GenBank/DDBJ databases">
        <title>Complete genome sequence of Flavivirga eckloniae ECD14 isolated from seaweed Ecklonia cava.</title>
        <authorList>
            <person name="Lee J.H."/>
            <person name="Baik K.S."/>
            <person name="Seong C.N."/>
        </authorList>
    </citation>
    <scope>NUCLEOTIDE SEQUENCE [LARGE SCALE GENOMIC DNA]</scope>
    <source>
        <strain evidence="17 18">ECD14</strain>
    </source>
</reference>
<protein>
    <recommendedName>
        <fullName evidence="3">histidine kinase</fullName>
        <ecNumber evidence="3">2.7.13.3</ecNumber>
    </recommendedName>
</protein>
<evidence type="ECO:0000259" key="13">
    <source>
        <dbReference type="PROSITE" id="PS50109"/>
    </source>
</evidence>
<dbReference type="EMBL" id="CP025791">
    <property type="protein sequence ID" value="AUP81354.1"/>
    <property type="molecule type" value="Genomic_DNA"/>
</dbReference>
<evidence type="ECO:0000256" key="9">
    <source>
        <dbReference type="ARBA" id="ARBA00023012"/>
    </source>
</evidence>
<dbReference type="GO" id="GO:0016020">
    <property type="term" value="C:membrane"/>
    <property type="evidence" value="ECO:0007669"/>
    <property type="project" value="UniProtKB-SubCell"/>
</dbReference>
<dbReference type="GO" id="GO:0005524">
    <property type="term" value="F:ATP binding"/>
    <property type="evidence" value="ECO:0007669"/>
    <property type="project" value="UniProtKB-KW"/>
</dbReference>
<dbReference type="Pfam" id="PF00512">
    <property type="entry name" value="HisKA"/>
    <property type="match status" value="1"/>
</dbReference>
<dbReference type="InterPro" id="IPR003661">
    <property type="entry name" value="HisK_dim/P_dom"/>
</dbReference>
<dbReference type="Proteomes" id="UP000235826">
    <property type="component" value="Chromosome"/>
</dbReference>
<keyword evidence="6" id="KW-0547">Nucleotide-binding</keyword>
<keyword evidence="9" id="KW-0902">Two-component regulatory system</keyword>
<organism evidence="17 18">
    <name type="scientific">Flavivirga eckloniae</name>
    <dbReference type="NCBI Taxonomy" id="1803846"/>
    <lineage>
        <taxon>Bacteria</taxon>
        <taxon>Pseudomonadati</taxon>
        <taxon>Bacteroidota</taxon>
        <taxon>Flavobacteriia</taxon>
        <taxon>Flavobacteriales</taxon>
        <taxon>Flavobacteriaceae</taxon>
        <taxon>Flavivirga</taxon>
    </lineage>
</organism>
<evidence type="ECO:0000256" key="4">
    <source>
        <dbReference type="ARBA" id="ARBA00022553"/>
    </source>
</evidence>
<dbReference type="SUPFAM" id="SSF47384">
    <property type="entry name" value="Homodimeric domain of signal transducing histidine kinase"/>
    <property type="match status" value="1"/>
</dbReference>
<keyword evidence="10" id="KW-0472">Membrane</keyword>
<feature type="domain" description="Histidine kinase" evidence="13">
    <location>
        <begin position="576"/>
        <end position="797"/>
    </location>
</feature>
<dbReference type="InterPro" id="IPR035965">
    <property type="entry name" value="PAS-like_dom_sf"/>
</dbReference>
<dbReference type="InterPro" id="IPR013656">
    <property type="entry name" value="PAS_4"/>
</dbReference>
<dbReference type="FunFam" id="1.10.287.130:FF:000038">
    <property type="entry name" value="Sensory transduction histidine kinase"/>
    <property type="match status" value="1"/>
</dbReference>
<evidence type="ECO:0000259" key="15">
    <source>
        <dbReference type="PROSITE" id="PS50112"/>
    </source>
</evidence>
<dbReference type="Gene3D" id="1.10.287.130">
    <property type="match status" value="1"/>
</dbReference>
<keyword evidence="8" id="KW-0067">ATP-binding</keyword>
<dbReference type="InterPro" id="IPR036890">
    <property type="entry name" value="HATPase_C_sf"/>
</dbReference>
<dbReference type="InterPro" id="IPR004358">
    <property type="entry name" value="Sig_transdc_His_kin-like_C"/>
</dbReference>
<feature type="domain" description="PAC" evidence="16">
    <location>
        <begin position="377"/>
        <end position="431"/>
    </location>
</feature>
<dbReference type="PROSITE" id="PS50109">
    <property type="entry name" value="HIS_KIN"/>
    <property type="match status" value="1"/>
</dbReference>
<dbReference type="Gene3D" id="3.40.50.2300">
    <property type="match status" value="2"/>
</dbReference>
<dbReference type="CDD" id="cd00130">
    <property type="entry name" value="PAS"/>
    <property type="match status" value="1"/>
</dbReference>
<dbReference type="PRINTS" id="PR00344">
    <property type="entry name" value="BCTRLSENSOR"/>
</dbReference>
<evidence type="ECO:0000259" key="14">
    <source>
        <dbReference type="PROSITE" id="PS50110"/>
    </source>
</evidence>
<dbReference type="InterPro" id="IPR000014">
    <property type="entry name" value="PAS"/>
</dbReference>
<dbReference type="RefSeq" id="WP_102757996.1">
    <property type="nucleotide sequence ID" value="NZ_CP025791.1"/>
</dbReference>
<feature type="domain" description="Response regulatory" evidence="14">
    <location>
        <begin position="817"/>
        <end position="939"/>
    </location>
</feature>
<keyword evidence="18" id="KW-1185">Reference proteome</keyword>
<feature type="modified residue" description="4-aspartylphosphate" evidence="12">
    <location>
        <position position="872"/>
    </location>
</feature>
<dbReference type="PROSITE" id="PS50110">
    <property type="entry name" value="RESPONSE_REGULATORY"/>
    <property type="match status" value="2"/>
</dbReference>
<dbReference type="SMART" id="SM00091">
    <property type="entry name" value="PAS"/>
    <property type="match status" value="3"/>
</dbReference>
<dbReference type="OrthoDB" id="9811889at2"/>
<keyword evidence="11" id="KW-0131">Cell cycle</keyword>
<dbReference type="SUPFAM" id="SSF55874">
    <property type="entry name" value="ATPase domain of HSP90 chaperone/DNA topoisomerase II/histidine kinase"/>
    <property type="match status" value="1"/>
</dbReference>
<dbReference type="Gene3D" id="3.30.565.10">
    <property type="entry name" value="Histidine kinase-like ATPase, C-terminal domain"/>
    <property type="match status" value="1"/>
</dbReference>
<dbReference type="Pfam" id="PF00072">
    <property type="entry name" value="Response_reg"/>
    <property type="match status" value="2"/>
</dbReference>
<dbReference type="InterPro" id="IPR036097">
    <property type="entry name" value="HisK_dim/P_sf"/>
</dbReference>
<dbReference type="CDD" id="cd16922">
    <property type="entry name" value="HATPase_EvgS-ArcB-TorS-like"/>
    <property type="match status" value="1"/>
</dbReference>
<evidence type="ECO:0000256" key="3">
    <source>
        <dbReference type="ARBA" id="ARBA00012438"/>
    </source>
</evidence>
<dbReference type="SMART" id="SM00388">
    <property type="entry name" value="HisKA"/>
    <property type="match status" value="1"/>
</dbReference>
<dbReference type="AlphaFoldDB" id="A0A2K9PWB5"/>
<dbReference type="EC" id="2.7.13.3" evidence="3"/>
<evidence type="ECO:0000256" key="1">
    <source>
        <dbReference type="ARBA" id="ARBA00000085"/>
    </source>
</evidence>
<dbReference type="FunFam" id="3.30.565.10:FF:000010">
    <property type="entry name" value="Sensor histidine kinase RcsC"/>
    <property type="match status" value="1"/>
</dbReference>
<feature type="domain" description="PAC" evidence="16">
    <location>
        <begin position="252"/>
        <end position="304"/>
    </location>
</feature>
<dbReference type="InterPro" id="IPR003594">
    <property type="entry name" value="HATPase_dom"/>
</dbReference>
<comment type="catalytic activity">
    <reaction evidence="1">
        <text>ATP + protein L-histidine = ADP + protein N-phospho-L-histidine.</text>
        <dbReference type="EC" id="2.7.13.3"/>
    </reaction>
</comment>
<dbReference type="Pfam" id="PF08448">
    <property type="entry name" value="PAS_4"/>
    <property type="match status" value="3"/>
</dbReference>
<evidence type="ECO:0000256" key="5">
    <source>
        <dbReference type="ARBA" id="ARBA00022679"/>
    </source>
</evidence>
<dbReference type="InterPro" id="IPR001789">
    <property type="entry name" value="Sig_transdc_resp-reg_receiver"/>
</dbReference>
<accession>A0A2K9PWB5</accession>
<dbReference type="PROSITE" id="PS50112">
    <property type="entry name" value="PAS"/>
    <property type="match status" value="1"/>
</dbReference>
<evidence type="ECO:0000256" key="12">
    <source>
        <dbReference type="PROSITE-ProRule" id="PRU00169"/>
    </source>
</evidence>
<dbReference type="PANTHER" id="PTHR45339:SF1">
    <property type="entry name" value="HYBRID SIGNAL TRANSDUCTION HISTIDINE KINASE J"/>
    <property type="match status" value="1"/>
</dbReference>
<dbReference type="Pfam" id="PF02518">
    <property type="entry name" value="HATPase_c"/>
    <property type="match status" value="1"/>
</dbReference>
<dbReference type="SUPFAM" id="SSF55785">
    <property type="entry name" value="PYP-like sensor domain (PAS domain)"/>
    <property type="match status" value="3"/>
</dbReference>
<dbReference type="SMART" id="SM00387">
    <property type="entry name" value="HATPase_c"/>
    <property type="match status" value="1"/>
</dbReference>
<comment type="subcellular location">
    <subcellularLocation>
        <location evidence="2">Membrane</location>
    </subcellularLocation>
</comment>
<evidence type="ECO:0000256" key="10">
    <source>
        <dbReference type="ARBA" id="ARBA00023136"/>
    </source>
</evidence>
<evidence type="ECO:0000313" key="18">
    <source>
        <dbReference type="Proteomes" id="UP000235826"/>
    </source>
</evidence>
<name>A0A2K9PWB5_9FLAO</name>
<dbReference type="InterPro" id="IPR000700">
    <property type="entry name" value="PAS-assoc_C"/>
</dbReference>
<dbReference type="SMART" id="SM00448">
    <property type="entry name" value="REC"/>
    <property type="match status" value="2"/>
</dbReference>
<evidence type="ECO:0000256" key="8">
    <source>
        <dbReference type="ARBA" id="ARBA00022840"/>
    </source>
</evidence>
<proteinExistence type="predicted"/>
<dbReference type="InterPro" id="IPR011006">
    <property type="entry name" value="CheY-like_superfamily"/>
</dbReference>
<feature type="modified residue" description="4-aspartylphosphate" evidence="12">
    <location>
        <position position="1013"/>
    </location>
</feature>
<dbReference type="PROSITE" id="PS50113">
    <property type="entry name" value="PAC"/>
    <property type="match status" value="3"/>
</dbReference>
<evidence type="ECO:0000256" key="2">
    <source>
        <dbReference type="ARBA" id="ARBA00004370"/>
    </source>
</evidence>
<gene>
    <name evidence="17" type="ORF">C1H87_22585</name>
</gene>
<dbReference type="Gene3D" id="3.30.450.20">
    <property type="entry name" value="PAS domain"/>
    <property type="match status" value="3"/>
</dbReference>
<evidence type="ECO:0000256" key="7">
    <source>
        <dbReference type="ARBA" id="ARBA00022777"/>
    </source>
</evidence>
<evidence type="ECO:0000259" key="16">
    <source>
        <dbReference type="PROSITE" id="PS50113"/>
    </source>
</evidence>
<dbReference type="CDD" id="cd17546">
    <property type="entry name" value="REC_hyHK_CKI1_RcsC-like"/>
    <property type="match status" value="2"/>
</dbReference>
<evidence type="ECO:0000256" key="6">
    <source>
        <dbReference type="ARBA" id="ARBA00022741"/>
    </source>
</evidence>
<dbReference type="SUPFAM" id="SSF52172">
    <property type="entry name" value="CheY-like"/>
    <property type="match status" value="2"/>
</dbReference>
<dbReference type="InterPro" id="IPR005467">
    <property type="entry name" value="His_kinase_dom"/>
</dbReference>
<dbReference type="NCBIfam" id="TIGR00229">
    <property type="entry name" value="sensory_box"/>
    <property type="match status" value="3"/>
</dbReference>
<dbReference type="PANTHER" id="PTHR45339">
    <property type="entry name" value="HYBRID SIGNAL TRANSDUCTION HISTIDINE KINASE J"/>
    <property type="match status" value="1"/>
</dbReference>
<dbReference type="GO" id="GO:0000155">
    <property type="term" value="F:phosphorelay sensor kinase activity"/>
    <property type="evidence" value="ECO:0007669"/>
    <property type="project" value="InterPro"/>
</dbReference>
<keyword evidence="4 12" id="KW-0597">Phosphoprotein</keyword>
<feature type="domain" description="PAC" evidence="16">
    <location>
        <begin position="503"/>
        <end position="558"/>
    </location>
</feature>
<dbReference type="KEGG" id="fek:C1H87_22585"/>
<feature type="domain" description="PAS" evidence="15">
    <location>
        <begin position="432"/>
        <end position="503"/>
    </location>
</feature>